<protein>
    <submittedName>
        <fullName evidence="1">Uncharacterized protein</fullName>
    </submittedName>
</protein>
<reference evidence="1 2" key="1">
    <citation type="submission" date="2016-02" db="EMBL/GenBank/DDBJ databases">
        <title>Genome analysis of coral dinoflagellate symbionts highlights evolutionary adaptations to a symbiotic lifestyle.</title>
        <authorList>
            <person name="Aranda M."/>
            <person name="Li Y."/>
            <person name="Liew Y.J."/>
            <person name="Baumgarten S."/>
            <person name="Simakov O."/>
            <person name="Wilson M."/>
            <person name="Piel J."/>
            <person name="Ashoor H."/>
            <person name="Bougouffa S."/>
            <person name="Bajic V.B."/>
            <person name="Ryu T."/>
            <person name="Ravasi T."/>
            <person name="Bayer T."/>
            <person name="Micklem G."/>
            <person name="Kim H."/>
            <person name="Bhak J."/>
            <person name="Lajeunesse T.C."/>
            <person name="Voolstra C.R."/>
        </authorList>
    </citation>
    <scope>NUCLEOTIDE SEQUENCE [LARGE SCALE GENOMIC DNA]</scope>
    <source>
        <strain evidence="1 2">CCMP2467</strain>
    </source>
</reference>
<proteinExistence type="predicted"/>
<dbReference type="EMBL" id="LSRX01001069">
    <property type="protein sequence ID" value="OLP84100.1"/>
    <property type="molecule type" value="Genomic_DNA"/>
</dbReference>
<dbReference type="AlphaFoldDB" id="A0A1Q9CMF4"/>
<dbReference type="OrthoDB" id="432521at2759"/>
<gene>
    <name evidence="1" type="ORF">AK812_SmicGene49105</name>
</gene>
<evidence type="ECO:0000313" key="2">
    <source>
        <dbReference type="Proteomes" id="UP000186817"/>
    </source>
</evidence>
<name>A0A1Q9CMF4_SYMMI</name>
<evidence type="ECO:0000313" key="1">
    <source>
        <dbReference type="EMBL" id="OLP84100.1"/>
    </source>
</evidence>
<organism evidence="1 2">
    <name type="scientific">Symbiodinium microadriaticum</name>
    <name type="common">Dinoflagellate</name>
    <name type="synonym">Zooxanthella microadriatica</name>
    <dbReference type="NCBI Taxonomy" id="2951"/>
    <lineage>
        <taxon>Eukaryota</taxon>
        <taxon>Sar</taxon>
        <taxon>Alveolata</taxon>
        <taxon>Dinophyceae</taxon>
        <taxon>Suessiales</taxon>
        <taxon>Symbiodiniaceae</taxon>
        <taxon>Symbiodinium</taxon>
    </lineage>
</organism>
<comment type="caution">
    <text evidence="1">The sequence shown here is derived from an EMBL/GenBank/DDBJ whole genome shotgun (WGS) entry which is preliminary data.</text>
</comment>
<sequence length="149" mass="15927">MTAGGHRIQYTSPVPSEGYLPLNTALVQSPFPPGLKFEPGQVSPCTGSTDSPISTGTGSSFFTASATEKLRLHKAGQCHPCVAYAFRAAGCYKGDSCSHCHFCTASQATVRRRQLQAAARQQRKKQRPADQGKEAAATARILAGEPFWL</sequence>
<keyword evidence="2" id="KW-1185">Reference proteome</keyword>
<dbReference type="Proteomes" id="UP000186817">
    <property type="component" value="Unassembled WGS sequence"/>
</dbReference>
<accession>A0A1Q9CMF4</accession>